<feature type="domain" description="X8" evidence="15">
    <location>
        <begin position="375"/>
        <end position="460"/>
    </location>
</feature>
<dbReference type="FunFam" id="3.20.20.80:FF:000005">
    <property type="entry name" value="Glucan endo-1,3-beta-glucosidase 14"/>
    <property type="match status" value="1"/>
</dbReference>
<keyword evidence="6" id="KW-0336">GPI-anchor</keyword>
<dbReference type="InterPro" id="IPR000490">
    <property type="entry name" value="Glyco_hydro_17"/>
</dbReference>
<evidence type="ECO:0000256" key="12">
    <source>
        <dbReference type="ARBA" id="ARBA00023295"/>
    </source>
</evidence>
<dbReference type="GO" id="GO:0042973">
    <property type="term" value="F:glucan endo-1,3-beta-D-glucosidase activity"/>
    <property type="evidence" value="ECO:0007669"/>
    <property type="project" value="UniProtKB-EC"/>
</dbReference>
<evidence type="ECO:0000256" key="7">
    <source>
        <dbReference type="ARBA" id="ARBA00022729"/>
    </source>
</evidence>
<dbReference type="Gene3D" id="1.20.58.1040">
    <property type="match status" value="1"/>
</dbReference>
<comment type="similarity">
    <text evidence="3 13">Belongs to the glycosyl hydrolase 17 family.</text>
</comment>
<comment type="caution">
    <text evidence="16">The sequence shown here is derived from an EMBL/GenBank/DDBJ whole genome shotgun (WGS) entry which is preliminary data.</text>
</comment>
<comment type="subcellular location">
    <subcellularLocation>
        <location evidence="2">Cell membrane</location>
        <topology evidence="2">Lipid-anchor</topology>
        <topology evidence="2">GPI-anchor</topology>
    </subcellularLocation>
</comment>
<keyword evidence="7 14" id="KW-0732">Signal</keyword>
<evidence type="ECO:0000256" key="8">
    <source>
        <dbReference type="ARBA" id="ARBA00022801"/>
    </source>
</evidence>
<evidence type="ECO:0000256" key="4">
    <source>
        <dbReference type="ARBA" id="ARBA00012780"/>
    </source>
</evidence>
<dbReference type="InterPro" id="IPR044965">
    <property type="entry name" value="Glyco_hydro_17_plant"/>
</dbReference>
<evidence type="ECO:0000256" key="3">
    <source>
        <dbReference type="ARBA" id="ARBA00008773"/>
    </source>
</evidence>
<organism evidence="16 17">
    <name type="scientific">Tetracentron sinense</name>
    <name type="common">Spur-leaf</name>
    <dbReference type="NCBI Taxonomy" id="13715"/>
    <lineage>
        <taxon>Eukaryota</taxon>
        <taxon>Viridiplantae</taxon>
        <taxon>Streptophyta</taxon>
        <taxon>Embryophyta</taxon>
        <taxon>Tracheophyta</taxon>
        <taxon>Spermatophyta</taxon>
        <taxon>Magnoliopsida</taxon>
        <taxon>Trochodendrales</taxon>
        <taxon>Trochodendraceae</taxon>
        <taxon>Tetracentron</taxon>
    </lineage>
</organism>
<keyword evidence="10" id="KW-1015">Disulfide bond</keyword>
<reference evidence="16 17" key="1">
    <citation type="submission" date="2020-04" db="EMBL/GenBank/DDBJ databases">
        <title>Plant Genome Project.</title>
        <authorList>
            <person name="Zhang R.-G."/>
        </authorList>
    </citation>
    <scope>NUCLEOTIDE SEQUENCE [LARGE SCALE GENOMIC DNA]</scope>
    <source>
        <strain evidence="16">YNK0</strain>
        <tissue evidence="16">Leaf</tissue>
    </source>
</reference>
<dbReference type="SMART" id="SM00768">
    <property type="entry name" value="X8"/>
    <property type="match status" value="1"/>
</dbReference>
<dbReference type="AlphaFoldDB" id="A0A834YA22"/>
<keyword evidence="5" id="KW-1003">Cell membrane</keyword>
<dbReference type="Pfam" id="PF00332">
    <property type="entry name" value="Glyco_hydro_17"/>
    <property type="match status" value="1"/>
</dbReference>
<dbReference type="OrthoDB" id="941679at2759"/>
<keyword evidence="11" id="KW-0325">Glycoprotein</keyword>
<keyword evidence="12" id="KW-0326">Glycosidase</keyword>
<feature type="signal peptide" evidence="14">
    <location>
        <begin position="1"/>
        <end position="19"/>
    </location>
</feature>
<dbReference type="GO" id="GO:0009506">
    <property type="term" value="C:plasmodesma"/>
    <property type="evidence" value="ECO:0007669"/>
    <property type="project" value="UniProtKB-ARBA"/>
</dbReference>
<dbReference type="Gene3D" id="3.20.20.80">
    <property type="entry name" value="Glycosidases"/>
    <property type="match status" value="1"/>
</dbReference>
<dbReference type="PANTHER" id="PTHR32227">
    <property type="entry name" value="GLUCAN ENDO-1,3-BETA-GLUCOSIDASE BG1-RELATED-RELATED"/>
    <property type="match status" value="1"/>
</dbReference>
<evidence type="ECO:0000256" key="1">
    <source>
        <dbReference type="ARBA" id="ARBA00000382"/>
    </source>
</evidence>
<gene>
    <name evidence="16" type="ORF">HHK36_032987</name>
</gene>
<evidence type="ECO:0000256" key="5">
    <source>
        <dbReference type="ARBA" id="ARBA00022475"/>
    </source>
</evidence>
<keyword evidence="9" id="KW-0472">Membrane</keyword>
<dbReference type="InterPro" id="IPR017853">
    <property type="entry name" value="GH"/>
</dbReference>
<dbReference type="FunFam" id="1.20.58.1040:FF:000001">
    <property type="entry name" value="Glucan endo-1,3-beta-glucosidase 4"/>
    <property type="match status" value="1"/>
</dbReference>
<evidence type="ECO:0000259" key="15">
    <source>
        <dbReference type="SMART" id="SM00768"/>
    </source>
</evidence>
<keyword evidence="17" id="KW-1185">Reference proteome</keyword>
<dbReference type="GO" id="GO:0098552">
    <property type="term" value="C:side of membrane"/>
    <property type="evidence" value="ECO:0007669"/>
    <property type="project" value="UniProtKB-KW"/>
</dbReference>
<dbReference type="SUPFAM" id="SSF51445">
    <property type="entry name" value="(Trans)glycosidases"/>
    <property type="match status" value="1"/>
</dbReference>
<evidence type="ECO:0000256" key="6">
    <source>
        <dbReference type="ARBA" id="ARBA00022622"/>
    </source>
</evidence>
<evidence type="ECO:0000313" key="17">
    <source>
        <dbReference type="Proteomes" id="UP000655225"/>
    </source>
</evidence>
<dbReference type="Pfam" id="PF07983">
    <property type="entry name" value="X8"/>
    <property type="match status" value="1"/>
</dbReference>
<dbReference type="EMBL" id="JABCRI010001086">
    <property type="protein sequence ID" value="KAF8365010.1"/>
    <property type="molecule type" value="Genomic_DNA"/>
</dbReference>
<evidence type="ECO:0000256" key="10">
    <source>
        <dbReference type="ARBA" id="ARBA00023157"/>
    </source>
</evidence>
<dbReference type="GO" id="GO:0005975">
    <property type="term" value="P:carbohydrate metabolic process"/>
    <property type="evidence" value="ECO:0007669"/>
    <property type="project" value="InterPro"/>
</dbReference>
<dbReference type="Proteomes" id="UP000655225">
    <property type="component" value="Unassembled WGS sequence"/>
</dbReference>
<sequence>MEMGLVSLLFLSLLAFSNAEISSKIGVNYGQLGNNLPSPSQSIDLIKTLKAGRVKLYDANPEILNLLAGTKLQVSIMVPNQAISNISSNQTLADEWVRTNVLRFYPETMIRFLLVGNEVLSFNSDQDRQTWYDLVPAMRRIKHSLKNHNIRNIKIGTPLAFDVVESTFPPSNGTFRSDISIPVIKPLLQFLNTTNSFFFLDVYPYFPWSANPAEINLDYALFKGGNLTYTDPGSNLTYTNLFDQMVDSVIFAMTKLGFPNVRLSISETGWPNAGDIEQAGANIYNSATYNRNLIQKMTSKPPVGTPARPGVVIPTFIFALYDENQKTGPGTERHWGLLYPNGTGIYEVDLTGIRPEFEYKQLPAPLNNKPYKGKIWCVVARGVNITELGSALTYACGQVNGTCDVLFPGKECYRPVSLISHANYAFSSYWVQFRGQGGTCYFNGLAVQTTRDPSHGSCEVPSVTL</sequence>
<evidence type="ECO:0000256" key="13">
    <source>
        <dbReference type="RuleBase" id="RU004335"/>
    </source>
</evidence>
<proteinExistence type="inferred from homology"/>
<dbReference type="InterPro" id="IPR012946">
    <property type="entry name" value="X8"/>
</dbReference>
<keyword evidence="6" id="KW-0449">Lipoprotein</keyword>
<protein>
    <recommendedName>
        <fullName evidence="4">glucan endo-1,3-beta-D-glucosidase</fullName>
        <ecNumber evidence="4">3.2.1.39</ecNumber>
    </recommendedName>
</protein>
<dbReference type="EC" id="3.2.1.39" evidence="4"/>
<feature type="chain" id="PRO_5032333390" description="glucan endo-1,3-beta-D-glucosidase" evidence="14">
    <location>
        <begin position="20"/>
        <end position="465"/>
    </location>
</feature>
<evidence type="ECO:0000256" key="14">
    <source>
        <dbReference type="SAM" id="SignalP"/>
    </source>
</evidence>
<evidence type="ECO:0000256" key="9">
    <source>
        <dbReference type="ARBA" id="ARBA00023136"/>
    </source>
</evidence>
<accession>A0A834YA22</accession>
<evidence type="ECO:0000256" key="11">
    <source>
        <dbReference type="ARBA" id="ARBA00023180"/>
    </source>
</evidence>
<comment type="catalytic activity">
    <reaction evidence="1">
        <text>Hydrolysis of (1-&gt;3)-beta-D-glucosidic linkages in (1-&gt;3)-beta-D-glucans.</text>
        <dbReference type="EC" id="3.2.1.39"/>
    </reaction>
</comment>
<evidence type="ECO:0000313" key="16">
    <source>
        <dbReference type="EMBL" id="KAF8365010.1"/>
    </source>
</evidence>
<dbReference type="OMA" id="QDKQTWS"/>
<dbReference type="GO" id="GO:0005886">
    <property type="term" value="C:plasma membrane"/>
    <property type="evidence" value="ECO:0007669"/>
    <property type="project" value="UniProtKB-SubCell"/>
</dbReference>
<evidence type="ECO:0000256" key="2">
    <source>
        <dbReference type="ARBA" id="ARBA00004609"/>
    </source>
</evidence>
<name>A0A834YA22_TETSI</name>
<keyword evidence="8" id="KW-0378">Hydrolase</keyword>